<dbReference type="STRING" id="33114.A0A2G2W623"/>
<dbReference type="OrthoDB" id="3638488at2759"/>
<evidence type="ECO:0000313" key="3">
    <source>
        <dbReference type="Proteomes" id="UP000224567"/>
    </source>
</evidence>
<organism evidence="2 3">
    <name type="scientific">Capsicum baccatum</name>
    <name type="common">Peruvian pepper</name>
    <dbReference type="NCBI Taxonomy" id="33114"/>
    <lineage>
        <taxon>Eukaryota</taxon>
        <taxon>Viridiplantae</taxon>
        <taxon>Streptophyta</taxon>
        <taxon>Embryophyta</taxon>
        <taxon>Tracheophyta</taxon>
        <taxon>Spermatophyta</taxon>
        <taxon>Magnoliopsida</taxon>
        <taxon>eudicotyledons</taxon>
        <taxon>Gunneridae</taxon>
        <taxon>Pentapetalae</taxon>
        <taxon>asterids</taxon>
        <taxon>lamiids</taxon>
        <taxon>Solanales</taxon>
        <taxon>Solanaceae</taxon>
        <taxon>Solanoideae</taxon>
        <taxon>Capsiceae</taxon>
        <taxon>Capsicum</taxon>
    </lineage>
</organism>
<dbReference type="EMBL" id="MLFT02000008">
    <property type="protein sequence ID" value="PHT40681.1"/>
    <property type="molecule type" value="Genomic_DNA"/>
</dbReference>
<feature type="domain" description="Protein kinase" evidence="1">
    <location>
        <begin position="1"/>
        <end position="214"/>
    </location>
</feature>
<dbReference type="Pfam" id="PF00069">
    <property type="entry name" value="Pkinase"/>
    <property type="match status" value="1"/>
</dbReference>
<evidence type="ECO:0000313" key="2">
    <source>
        <dbReference type="EMBL" id="PHT40681.1"/>
    </source>
</evidence>
<reference evidence="3" key="2">
    <citation type="journal article" date="2017" name="J. Anim. Genet.">
        <title>Multiple reference genome sequences of hot pepper reveal the massive evolution of plant disease resistance genes by retroduplication.</title>
        <authorList>
            <person name="Kim S."/>
            <person name="Park J."/>
            <person name="Yeom S.-I."/>
            <person name="Kim Y.-M."/>
            <person name="Seo E."/>
            <person name="Kim K.-T."/>
            <person name="Kim M.-S."/>
            <person name="Lee J.M."/>
            <person name="Cheong K."/>
            <person name="Shin H.-S."/>
            <person name="Kim S.-B."/>
            <person name="Han K."/>
            <person name="Lee J."/>
            <person name="Park M."/>
            <person name="Lee H.-A."/>
            <person name="Lee H.-Y."/>
            <person name="Lee Y."/>
            <person name="Oh S."/>
            <person name="Lee J.H."/>
            <person name="Choi E."/>
            <person name="Choi E."/>
            <person name="Lee S.E."/>
            <person name="Jeon J."/>
            <person name="Kim H."/>
            <person name="Choi G."/>
            <person name="Song H."/>
            <person name="Lee J."/>
            <person name="Lee S.-C."/>
            <person name="Kwon J.-K."/>
            <person name="Lee H.-Y."/>
            <person name="Koo N."/>
            <person name="Hong Y."/>
            <person name="Kim R.W."/>
            <person name="Kang W.-H."/>
            <person name="Huh J.H."/>
            <person name="Kang B.-C."/>
            <person name="Yang T.-J."/>
            <person name="Lee Y.-H."/>
            <person name="Bennetzen J.L."/>
            <person name="Choi D."/>
        </authorList>
    </citation>
    <scope>NUCLEOTIDE SEQUENCE [LARGE SCALE GENOMIC DNA]</scope>
    <source>
        <strain evidence="3">cv. PBC81</strain>
    </source>
</reference>
<dbReference type="PANTHER" id="PTHR46148">
    <property type="entry name" value="CHROMO DOMAIN-CONTAINING PROTEIN"/>
    <property type="match status" value="1"/>
</dbReference>
<keyword evidence="2" id="KW-0808">Transferase</keyword>
<evidence type="ECO:0000259" key="1">
    <source>
        <dbReference type="PROSITE" id="PS50011"/>
    </source>
</evidence>
<sequence length="214" mass="24490">MKRVMRFRKKRKLIPHYVGLYLVLNRLGNVPYELYLPLSLSSIYPIFHVSILKKCVGDPSLVVPIESIGISDFLSYEEVPFAAKYEFPSPPRRTQQEQLLHWHSTGAQPLVPAYLSPWFHDLQESLLFDTLFDHNSVICSIAMHSPAYSTVGTLDYIALEVLLKKGYGCECDWWSLGAIMYEMLVGYPPFYFDEPMSACRKDLKGKVVMSGKSI</sequence>
<dbReference type="GO" id="GO:0004672">
    <property type="term" value="F:protein kinase activity"/>
    <property type="evidence" value="ECO:0007669"/>
    <property type="project" value="InterPro"/>
</dbReference>
<dbReference type="GO" id="GO:0005524">
    <property type="term" value="F:ATP binding"/>
    <property type="evidence" value="ECO:0007669"/>
    <property type="project" value="InterPro"/>
</dbReference>
<keyword evidence="2" id="KW-0418">Kinase</keyword>
<dbReference type="Pfam" id="PF24626">
    <property type="entry name" value="SH3_Tf2-1"/>
    <property type="match status" value="1"/>
</dbReference>
<comment type="caution">
    <text evidence="2">The sequence shown here is derived from an EMBL/GenBank/DDBJ whole genome shotgun (WGS) entry which is preliminary data.</text>
</comment>
<reference evidence="2 3" key="1">
    <citation type="journal article" date="2017" name="Genome Biol.">
        <title>New reference genome sequences of hot pepper reveal the massive evolution of plant disease-resistance genes by retroduplication.</title>
        <authorList>
            <person name="Kim S."/>
            <person name="Park J."/>
            <person name="Yeom S.I."/>
            <person name="Kim Y.M."/>
            <person name="Seo E."/>
            <person name="Kim K.T."/>
            <person name="Kim M.S."/>
            <person name="Lee J.M."/>
            <person name="Cheong K."/>
            <person name="Shin H.S."/>
            <person name="Kim S.B."/>
            <person name="Han K."/>
            <person name="Lee J."/>
            <person name="Park M."/>
            <person name="Lee H.A."/>
            <person name="Lee H.Y."/>
            <person name="Lee Y."/>
            <person name="Oh S."/>
            <person name="Lee J.H."/>
            <person name="Choi E."/>
            <person name="Choi E."/>
            <person name="Lee S.E."/>
            <person name="Jeon J."/>
            <person name="Kim H."/>
            <person name="Choi G."/>
            <person name="Song H."/>
            <person name="Lee J."/>
            <person name="Lee S.C."/>
            <person name="Kwon J.K."/>
            <person name="Lee H.Y."/>
            <person name="Koo N."/>
            <person name="Hong Y."/>
            <person name="Kim R.W."/>
            <person name="Kang W.H."/>
            <person name="Huh J.H."/>
            <person name="Kang B.C."/>
            <person name="Yang T.J."/>
            <person name="Lee Y.H."/>
            <person name="Bennetzen J.L."/>
            <person name="Choi D."/>
        </authorList>
    </citation>
    <scope>NUCLEOTIDE SEQUENCE [LARGE SCALE GENOMIC DNA]</scope>
    <source>
        <strain evidence="3">cv. PBC81</strain>
    </source>
</reference>
<protein>
    <submittedName>
        <fullName evidence="2">Serine/threonine-protein kinase tricorner</fullName>
    </submittedName>
</protein>
<gene>
    <name evidence="2" type="ORF">CQW23_19535</name>
</gene>
<dbReference type="InterPro" id="IPR000719">
    <property type="entry name" value="Prot_kinase_dom"/>
</dbReference>
<dbReference type="InterPro" id="IPR011009">
    <property type="entry name" value="Kinase-like_dom_sf"/>
</dbReference>
<proteinExistence type="predicted"/>
<dbReference type="PROSITE" id="PS50011">
    <property type="entry name" value="PROTEIN_KINASE_DOM"/>
    <property type="match status" value="1"/>
</dbReference>
<dbReference type="AlphaFoldDB" id="A0A2G2W623"/>
<dbReference type="InterPro" id="IPR056924">
    <property type="entry name" value="SH3_Tf2-1"/>
</dbReference>
<dbReference type="PANTHER" id="PTHR46148:SF57">
    <property type="entry name" value="OS12G0499874 PROTEIN"/>
    <property type="match status" value="1"/>
</dbReference>
<dbReference type="Gene3D" id="1.10.510.10">
    <property type="entry name" value="Transferase(Phosphotransferase) domain 1"/>
    <property type="match status" value="1"/>
</dbReference>
<dbReference type="SUPFAM" id="SSF56112">
    <property type="entry name" value="Protein kinase-like (PK-like)"/>
    <property type="match status" value="1"/>
</dbReference>
<name>A0A2G2W623_CAPBA</name>
<keyword evidence="3" id="KW-1185">Reference proteome</keyword>
<accession>A0A2G2W623</accession>
<dbReference type="Proteomes" id="UP000224567">
    <property type="component" value="Unassembled WGS sequence"/>
</dbReference>